<feature type="compositionally biased region" description="Basic and acidic residues" evidence="2">
    <location>
        <begin position="377"/>
        <end position="388"/>
    </location>
</feature>
<feature type="compositionally biased region" description="Low complexity" evidence="2">
    <location>
        <begin position="769"/>
        <end position="789"/>
    </location>
</feature>
<feature type="region of interest" description="Disordered" evidence="2">
    <location>
        <begin position="695"/>
        <end position="741"/>
    </location>
</feature>
<organism evidence="3 4">
    <name type="scientific">Pleodorina starrii</name>
    <dbReference type="NCBI Taxonomy" id="330485"/>
    <lineage>
        <taxon>Eukaryota</taxon>
        <taxon>Viridiplantae</taxon>
        <taxon>Chlorophyta</taxon>
        <taxon>core chlorophytes</taxon>
        <taxon>Chlorophyceae</taxon>
        <taxon>CS clade</taxon>
        <taxon>Chlamydomonadales</taxon>
        <taxon>Volvocaceae</taxon>
        <taxon>Pleodorina</taxon>
    </lineage>
</organism>
<keyword evidence="1" id="KW-0175">Coiled coil</keyword>
<feature type="region of interest" description="Disordered" evidence="2">
    <location>
        <begin position="1041"/>
        <end position="1071"/>
    </location>
</feature>
<feature type="region of interest" description="Disordered" evidence="2">
    <location>
        <begin position="318"/>
        <end position="555"/>
    </location>
</feature>
<feature type="compositionally biased region" description="Low complexity" evidence="2">
    <location>
        <begin position="469"/>
        <end position="481"/>
    </location>
</feature>
<protein>
    <submittedName>
        <fullName evidence="3">Uncharacterized protein</fullName>
    </submittedName>
</protein>
<evidence type="ECO:0000256" key="1">
    <source>
        <dbReference type="SAM" id="Coils"/>
    </source>
</evidence>
<feature type="region of interest" description="Disordered" evidence="2">
    <location>
        <begin position="1000"/>
        <end position="1026"/>
    </location>
</feature>
<feature type="compositionally biased region" description="Low complexity" evidence="2">
    <location>
        <begin position="819"/>
        <end position="847"/>
    </location>
</feature>
<feature type="region of interest" description="Disordered" evidence="2">
    <location>
        <begin position="1083"/>
        <end position="1119"/>
    </location>
</feature>
<evidence type="ECO:0000256" key="2">
    <source>
        <dbReference type="SAM" id="MobiDB-lite"/>
    </source>
</evidence>
<feature type="compositionally biased region" description="Low complexity" evidence="2">
    <location>
        <begin position="219"/>
        <end position="230"/>
    </location>
</feature>
<evidence type="ECO:0000313" key="3">
    <source>
        <dbReference type="EMBL" id="GLC54215.1"/>
    </source>
</evidence>
<feature type="compositionally biased region" description="Low complexity" evidence="2">
    <location>
        <begin position="319"/>
        <end position="334"/>
    </location>
</feature>
<gene>
    <name evidence="3" type="primary">PLEST001687</name>
    <name evidence="3" type="ORF">PLESTB_000835700</name>
</gene>
<feature type="compositionally biased region" description="Gly residues" evidence="2">
    <location>
        <begin position="713"/>
        <end position="726"/>
    </location>
</feature>
<comment type="caution">
    <text evidence="3">The sequence shown here is derived from an EMBL/GenBank/DDBJ whole genome shotgun (WGS) entry which is preliminary data.</text>
</comment>
<feature type="region of interest" description="Disordered" evidence="2">
    <location>
        <begin position="873"/>
        <end position="911"/>
    </location>
</feature>
<feature type="compositionally biased region" description="Low complexity" evidence="2">
    <location>
        <begin position="1011"/>
        <end position="1022"/>
    </location>
</feature>
<accession>A0A9W6BLX8</accession>
<keyword evidence="4" id="KW-1185">Reference proteome</keyword>
<reference evidence="3 4" key="1">
    <citation type="journal article" date="2023" name="Commun. Biol.">
        <title>Reorganization of the ancestral sex-determining regions during the evolution of trioecy in Pleodorina starrii.</title>
        <authorList>
            <person name="Takahashi K."/>
            <person name="Suzuki S."/>
            <person name="Kawai-Toyooka H."/>
            <person name="Yamamoto K."/>
            <person name="Hamaji T."/>
            <person name="Ootsuki R."/>
            <person name="Yamaguchi H."/>
            <person name="Kawachi M."/>
            <person name="Higashiyama T."/>
            <person name="Nozaki H."/>
        </authorList>
    </citation>
    <scope>NUCLEOTIDE SEQUENCE [LARGE SCALE GENOMIC DNA]</scope>
    <source>
        <strain evidence="3 4">NIES-4479</strain>
    </source>
</reference>
<feature type="region of interest" description="Disordered" evidence="2">
    <location>
        <begin position="211"/>
        <end position="302"/>
    </location>
</feature>
<feature type="compositionally biased region" description="Basic and acidic residues" evidence="2">
    <location>
        <begin position="280"/>
        <end position="302"/>
    </location>
</feature>
<feature type="region of interest" description="Disordered" evidence="2">
    <location>
        <begin position="145"/>
        <end position="194"/>
    </location>
</feature>
<name>A0A9W6BLX8_9CHLO</name>
<feature type="compositionally biased region" description="Low complexity" evidence="2">
    <location>
        <begin position="797"/>
        <end position="807"/>
    </location>
</feature>
<feature type="region of interest" description="Disordered" evidence="2">
    <location>
        <begin position="757"/>
        <end position="856"/>
    </location>
</feature>
<dbReference type="EMBL" id="BRXU01000009">
    <property type="protein sequence ID" value="GLC54215.1"/>
    <property type="molecule type" value="Genomic_DNA"/>
</dbReference>
<feature type="compositionally biased region" description="Basic and acidic residues" evidence="2">
    <location>
        <begin position="335"/>
        <end position="362"/>
    </location>
</feature>
<feature type="coiled-coil region" evidence="1">
    <location>
        <begin position="565"/>
        <end position="635"/>
    </location>
</feature>
<feature type="compositionally biased region" description="Basic residues" evidence="2">
    <location>
        <begin position="808"/>
        <end position="818"/>
    </location>
</feature>
<dbReference type="Proteomes" id="UP001165080">
    <property type="component" value="Unassembled WGS sequence"/>
</dbReference>
<proteinExistence type="predicted"/>
<dbReference type="AlphaFoldDB" id="A0A9W6BLX8"/>
<feature type="region of interest" description="Disordered" evidence="2">
    <location>
        <begin position="945"/>
        <end position="984"/>
    </location>
</feature>
<dbReference type="OrthoDB" id="552415at2759"/>
<feature type="compositionally biased region" description="Polar residues" evidence="2">
    <location>
        <begin position="1108"/>
        <end position="1119"/>
    </location>
</feature>
<sequence length="1119" mass="116899">MRGFVPLEGCAVTCRVVISRTGEKPFALHVALPPEAADRCSRRHVTIAAFSEELQALWYRALVQAGIPRPELLARLALAGRLEELASSRTIPLISRESSRISHPPLQYQAPPEDVAYLTGLASRGAAAKGPAAPAPAAAAPAAAAGRASRVPPPPPYWLAPVLDRRSQHQQQRQRQHQQHQHDDRYDTISAASYVTEPVESKRRIVYPAPRLMNSAPHPAASPRPVVSRSRLARSRGGGGGGGPPLAPPRGRRTCGAADGTEIVPLLADGRSSSGGGRSDGVRSDDLAAEERWDTGGGGDRRRAELIVPLLAAPRRRGSAVAAAAAATAAVPEAASDRETRWREGPSHYHGDGRHASERDQPRAWSSARGGGSGRRGRGEEPEPRGADEPMGYDAAARTDPRVINQAAPLGYGIGSPRASRPDQRPPMDGGGGAGRTSRLARSAGRNPTASSALLHAYLEQQAPLVSEPQQAQRPSARPAATISARGSVTWAPVPSQGAAADPRVTSHSRHHQYQHPPHQHARLRGTTPGSGSSRDRSSAAPEGPHALPPDAFTPISDAARRDYIATLESKLASLQQSVAHVEALLLDMQLHRQQRSEVAALLHRAQAQAQLQQLQAAQAEVQAQLLALQQAAAQASLSRRLEADTSAGVSVRAAAAAAARQPGVVLHGAARASAASAAGAGVAAVASASAAAGQASRRLGERARGTDAGGSSSSGGGSCGGGGGTAAAASRGGAPKEQERSMLVQMQQTLVRMLQGRRQDPGPGEPQSAASAASASRRLHSSSLRPASQLHQPSVHQSLHPSLQQQQHHHHLHHHHQQQQQQPRQHPSQRPSQQLGNNNLGLQQQPQPHPDMPPEFRMWRSAALRALASGEGEWALQQRQQQQQQPRGSASLPRRQKEPSPQERLQPMPPAQLFLSPDTVAAVAAAVPPKPSRKAAAAAAAAAVTSPSPSRAPSALSQVPARAAPSTTSTRSIRGPGGGAAAAIDERSELLERIRSQQDHRFRRHAQRPTAAASDLSASTARGRSGARSGLFAAGLEMEVRGDTSSDTSCSTAGADAGARRARPDAASAAAARRGAAAGAAAAAAAAAGTTTRKRRPPHAALLSRLQAHQQLGPLSSS</sequence>
<feature type="compositionally biased region" description="Low complexity" evidence="2">
    <location>
        <begin position="945"/>
        <end position="956"/>
    </location>
</feature>
<evidence type="ECO:0000313" key="4">
    <source>
        <dbReference type="Proteomes" id="UP001165080"/>
    </source>
</evidence>
<feature type="compositionally biased region" description="Basic residues" evidence="2">
    <location>
        <begin position="507"/>
        <end position="524"/>
    </location>
</feature>